<evidence type="ECO:0000256" key="2">
    <source>
        <dbReference type="ARBA" id="ARBA00022692"/>
    </source>
</evidence>
<reference evidence="6 7" key="1">
    <citation type="submission" date="2018-11" db="EMBL/GenBank/DDBJ databases">
        <title>Genome sequence of Apiotrichum porosum DSM 27194.</title>
        <authorList>
            <person name="Aliyu H."/>
            <person name="Gorte O."/>
            <person name="Ochsenreither K."/>
        </authorList>
    </citation>
    <scope>NUCLEOTIDE SEQUENCE [LARGE SCALE GENOMIC DNA]</scope>
    <source>
        <strain evidence="6 7">DSM 27194</strain>
    </source>
</reference>
<keyword evidence="3 5" id="KW-1133">Transmembrane helix</keyword>
<dbReference type="GO" id="GO:0005886">
    <property type="term" value="C:plasma membrane"/>
    <property type="evidence" value="ECO:0007669"/>
    <property type="project" value="InterPro"/>
</dbReference>
<feature type="transmembrane region" description="Helical" evidence="5">
    <location>
        <begin position="98"/>
        <end position="116"/>
    </location>
</feature>
<evidence type="ECO:0000313" key="6">
    <source>
        <dbReference type="EMBL" id="RSH78183.1"/>
    </source>
</evidence>
<feature type="transmembrane region" description="Helical" evidence="5">
    <location>
        <begin position="123"/>
        <end position="147"/>
    </location>
</feature>
<dbReference type="Pfam" id="PF06687">
    <property type="entry name" value="SUR7"/>
    <property type="match status" value="1"/>
</dbReference>
<dbReference type="STRING" id="105984.A0A427XHE6"/>
<dbReference type="OrthoDB" id="2354757at2759"/>
<proteinExistence type="predicted"/>
<dbReference type="AlphaFoldDB" id="A0A427XHE6"/>
<dbReference type="Proteomes" id="UP000279236">
    <property type="component" value="Unassembled WGS sequence"/>
</dbReference>
<dbReference type="PANTHER" id="PTHR28013:SF3">
    <property type="entry name" value="PROTEIN DCV1-RELATED"/>
    <property type="match status" value="1"/>
</dbReference>
<accession>A0A427XHE6</accession>
<keyword evidence="2 5" id="KW-0812">Transmembrane</keyword>
<dbReference type="EMBL" id="RSCE01000013">
    <property type="protein sequence ID" value="RSH78183.1"/>
    <property type="molecule type" value="Genomic_DNA"/>
</dbReference>
<sequence length="233" mass="25631">MPVIVHIGTACLLAATILLVLCTISTPVIHTLGFLKTTVSTNGQDFVSWVGMLGVCQVSPETSCTSPKIGFAISAMINRLASGTNVTDKYDALTKAMIIHPLAALLSFIAFLISLFSNRFGFVFVNIASGIAGLFTFLVFLVDVLIFSFIRLEVNKVSGVSASYGPAFAFVVVAFFCLVVAQFFSFWQCCCGRSRRERRMDEAEKMGFLDHHHKKTSKNDYHNPYTQISIHTH</sequence>
<keyword evidence="7" id="KW-1185">Reference proteome</keyword>
<keyword evidence="4 5" id="KW-0472">Membrane</keyword>
<dbReference type="PANTHER" id="PTHR28013">
    <property type="entry name" value="PROTEIN DCV1-RELATED"/>
    <property type="match status" value="1"/>
</dbReference>
<dbReference type="RefSeq" id="XP_028473330.1">
    <property type="nucleotide sequence ID" value="XM_028618374.1"/>
</dbReference>
<gene>
    <name evidence="6" type="ORF">EHS24_002643</name>
</gene>
<evidence type="ECO:0000256" key="4">
    <source>
        <dbReference type="ARBA" id="ARBA00023136"/>
    </source>
</evidence>
<evidence type="ECO:0000313" key="7">
    <source>
        <dbReference type="Proteomes" id="UP000279236"/>
    </source>
</evidence>
<evidence type="ECO:0000256" key="3">
    <source>
        <dbReference type="ARBA" id="ARBA00022989"/>
    </source>
</evidence>
<name>A0A427XHE6_9TREE</name>
<organism evidence="6 7">
    <name type="scientific">Apiotrichum porosum</name>
    <dbReference type="NCBI Taxonomy" id="105984"/>
    <lineage>
        <taxon>Eukaryota</taxon>
        <taxon>Fungi</taxon>
        <taxon>Dikarya</taxon>
        <taxon>Basidiomycota</taxon>
        <taxon>Agaricomycotina</taxon>
        <taxon>Tremellomycetes</taxon>
        <taxon>Trichosporonales</taxon>
        <taxon>Trichosporonaceae</taxon>
        <taxon>Apiotrichum</taxon>
    </lineage>
</organism>
<dbReference type="GO" id="GO:0035838">
    <property type="term" value="C:growing cell tip"/>
    <property type="evidence" value="ECO:0007669"/>
    <property type="project" value="TreeGrafter"/>
</dbReference>
<comment type="subcellular location">
    <subcellularLocation>
        <location evidence="1">Membrane</location>
        <topology evidence="1">Multi-pass membrane protein</topology>
    </subcellularLocation>
</comment>
<dbReference type="InterPro" id="IPR051380">
    <property type="entry name" value="pH-response_reg_palI/RIM9"/>
</dbReference>
<dbReference type="InterPro" id="IPR009571">
    <property type="entry name" value="SUR7/Rim9-like_fungi"/>
</dbReference>
<protein>
    <recommendedName>
        <fullName evidence="8">Pali-domain-containing protein</fullName>
    </recommendedName>
</protein>
<evidence type="ECO:0000256" key="5">
    <source>
        <dbReference type="SAM" id="Phobius"/>
    </source>
</evidence>
<dbReference type="GO" id="GO:0032153">
    <property type="term" value="C:cell division site"/>
    <property type="evidence" value="ECO:0007669"/>
    <property type="project" value="TreeGrafter"/>
</dbReference>
<dbReference type="GeneID" id="39587186"/>
<feature type="transmembrane region" description="Helical" evidence="5">
    <location>
        <begin position="167"/>
        <end position="190"/>
    </location>
</feature>
<evidence type="ECO:0008006" key="8">
    <source>
        <dbReference type="Google" id="ProtNLM"/>
    </source>
</evidence>
<evidence type="ECO:0000256" key="1">
    <source>
        <dbReference type="ARBA" id="ARBA00004141"/>
    </source>
</evidence>
<comment type="caution">
    <text evidence="6">The sequence shown here is derived from an EMBL/GenBank/DDBJ whole genome shotgun (WGS) entry which is preliminary data.</text>
</comment>